<organism evidence="1">
    <name type="scientific">viral metagenome</name>
    <dbReference type="NCBI Taxonomy" id="1070528"/>
    <lineage>
        <taxon>unclassified sequences</taxon>
        <taxon>metagenomes</taxon>
        <taxon>organismal metagenomes</taxon>
    </lineage>
</organism>
<protein>
    <submittedName>
        <fullName evidence="1">Uncharacterized protein</fullName>
    </submittedName>
</protein>
<evidence type="ECO:0000313" key="1">
    <source>
        <dbReference type="EMBL" id="QHS92994.1"/>
    </source>
</evidence>
<proteinExistence type="predicted"/>
<accession>A0A6C0BMV2</accession>
<dbReference type="EMBL" id="MN739194">
    <property type="protein sequence ID" value="QHS92994.1"/>
    <property type="molecule type" value="Genomic_DNA"/>
</dbReference>
<dbReference type="AlphaFoldDB" id="A0A6C0BMV2"/>
<name>A0A6C0BMV2_9ZZZZ</name>
<sequence>MNALTVIYTEAIIQDTEVSWYCNPVTLRLSDYPNLLLPSPWDQHILNNLGGKE</sequence>
<reference evidence="1" key="1">
    <citation type="journal article" date="2020" name="Nature">
        <title>Giant virus diversity and host interactions through global metagenomics.</title>
        <authorList>
            <person name="Schulz F."/>
            <person name="Roux S."/>
            <person name="Paez-Espino D."/>
            <person name="Jungbluth S."/>
            <person name="Walsh D.A."/>
            <person name="Denef V.J."/>
            <person name="McMahon K.D."/>
            <person name="Konstantinidis K.T."/>
            <person name="Eloe-Fadrosh E.A."/>
            <person name="Kyrpides N.C."/>
            <person name="Woyke T."/>
        </authorList>
    </citation>
    <scope>NUCLEOTIDE SEQUENCE</scope>
    <source>
        <strain evidence="1">GVMAG-M-3300017651-5</strain>
    </source>
</reference>